<protein>
    <recommendedName>
        <fullName evidence="4">DUF3592 domain-containing protein</fullName>
    </recommendedName>
</protein>
<dbReference type="OrthoDB" id="6293582at2"/>
<reference evidence="2 3" key="1">
    <citation type="submission" date="2016-09" db="EMBL/GenBank/DDBJ databases">
        <title>Pseudoalteromonas amylolytica sp. nov., isolated from the surface seawater.</title>
        <authorList>
            <person name="Wu Y.-H."/>
            <person name="Cheng H."/>
            <person name="Jin X.-B."/>
            <person name="Wang C.-S."/>
            <person name="Xu X.-W."/>
        </authorList>
    </citation>
    <scope>NUCLEOTIDE SEQUENCE [LARGE SCALE GENOMIC DNA]</scope>
    <source>
        <strain evidence="2 3">JW1</strain>
    </source>
</reference>
<dbReference type="RefSeq" id="WP_070985427.1">
    <property type="nucleotide sequence ID" value="NZ_MKJU01000025.1"/>
</dbReference>
<comment type="caution">
    <text evidence="2">The sequence shown here is derived from an EMBL/GenBank/DDBJ whole genome shotgun (WGS) entry which is preliminary data.</text>
</comment>
<dbReference type="STRING" id="1859457.BET10_11930"/>
<evidence type="ECO:0000256" key="1">
    <source>
        <dbReference type="SAM" id="Phobius"/>
    </source>
</evidence>
<evidence type="ECO:0000313" key="3">
    <source>
        <dbReference type="Proteomes" id="UP000179786"/>
    </source>
</evidence>
<keyword evidence="3" id="KW-1185">Reference proteome</keyword>
<organism evidence="2 3">
    <name type="scientific">Pseudoalteromonas amylolytica</name>
    <dbReference type="NCBI Taxonomy" id="1859457"/>
    <lineage>
        <taxon>Bacteria</taxon>
        <taxon>Pseudomonadati</taxon>
        <taxon>Pseudomonadota</taxon>
        <taxon>Gammaproteobacteria</taxon>
        <taxon>Alteromonadales</taxon>
        <taxon>Pseudoalteromonadaceae</taxon>
        <taxon>Pseudoalteromonas</taxon>
    </lineage>
</organism>
<accession>A0A1S1MVB2</accession>
<dbReference type="Proteomes" id="UP000179786">
    <property type="component" value="Unassembled WGS sequence"/>
</dbReference>
<keyword evidence="1" id="KW-0812">Transmembrane</keyword>
<keyword evidence="1" id="KW-1133">Transmembrane helix</keyword>
<dbReference type="EMBL" id="MKJU01000025">
    <property type="protein sequence ID" value="OHU91512.1"/>
    <property type="molecule type" value="Genomic_DNA"/>
</dbReference>
<keyword evidence="1" id="KW-0472">Membrane</keyword>
<name>A0A1S1MVB2_9GAMM</name>
<evidence type="ECO:0008006" key="4">
    <source>
        <dbReference type="Google" id="ProtNLM"/>
    </source>
</evidence>
<proteinExistence type="predicted"/>
<dbReference type="AlphaFoldDB" id="A0A1S1MVB2"/>
<sequence length="128" mass="14561">MVVLLILVALSIVVIFTALAQSKKKRLWRQVQVERLTKVKQHTAGPIEMLSASSLLVEFTFDNKKYSCQTAFKQSLYDSFCANKATYIFIDPENPSQCLDNTFEKSRYVKLWGISTLLVIICSALSYL</sequence>
<evidence type="ECO:0000313" key="2">
    <source>
        <dbReference type="EMBL" id="OHU91512.1"/>
    </source>
</evidence>
<gene>
    <name evidence="2" type="ORF">BET10_11930</name>
</gene>
<feature type="transmembrane region" description="Helical" evidence="1">
    <location>
        <begin position="109"/>
        <end position="127"/>
    </location>
</feature>